<feature type="region of interest" description="Disordered" evidence="1">
    <location>
        <begin position="430"/>
        <end position="455"/>
    </location>
</feature>
<dbReference type="EMBL" id="EF495211">
    <property type="protein sequence ID" value="ABR66951.1"/>
    <property type="molecule type" value="Genomic_DNA"/>
</dbReference>
<dbReference type="SUPFAM" id="SSF56801">
    <property type="entry name" value="Acetyl-CoA synthetase-like"/>
    <property type="match status" value="1"/>
</dbReference>
<dbReference type="InterPro" id="IPR042099">
    <property type="entry name" value="ANL_N_sf"/>
</dbReference>
<dbReference type="RefSeq" id="WP_012311483.1">
    <property type="nucleotide sequence ID" value="NC_010494.1"/>
</dbReference>
<dbReference type="PANTHER" id="PTHR36932:SF1">
    <property type="entry name" value="CAPSULAR POLYSACCHARIDE BIOSYNTHESIS PROTEIN"/>
    <property type="match status" value="1"/>
</dbReference>
<proteinExistence type="predicted"/>
<sequence>MKETPLGLFFDARGARKKGGAAIMQRQRERLAEMVAYARTCSPYYRRHYQGLPARITDPGLLPVTTKAALMAQFDDWVTDPAVTLEETQSFVEDPSLVGAKFLGRYTVATTSGTTGTRGVFLLDTRSLAVAKALTFRMLSTWFTPADLIGIIRGSGRVAMVIATGGHFASAAAAAALRKGPGRQRVGVFPVQTPMPDLIAQLNSFRPAILAPYASTGRLLAFEQEAGRLNIQPTAVILAAEGLPEGEYHRISAAFGAKVSQGYAATECPLLSYSCKESWLHVNSDWAILEPVDANHKPVPPGQPSHTVLLSNLANRIQPILRYDLGDSVTMRTDPCPCGDPTPALHVQGRTAELLTFPGSAGLPVSVTPLTLSTALDKVRGLSKGQIVQTAPQGLTLRLQPAPGADPARVFEAARSEIAAVLAGHGLDNVTLTRDPGPPRLTSGGKHRTVIPLPP</sequence>
<dbReference type="Gene3D" id="3.40.50.12780">
    <property type="entry name" value="N-terminal domain of ligase-like"/>
    <property type="match status" value="1"/>
</dbReference>
<dbReference type="InterPro" id="IPR053158">
    <property type="entry name" value="CapK_Type1_Caps_Biosynth"/>
</dbReference>
<geneLocation type="plasmid" evidence="2">
    <name>pSI-1</name>
</geneLocation>
<evidence type="ECO:0000313" key="2">
    <source>
        <dbReference type="EMBL" id="ABR66951.1"/>
    </source>
</evidence>
<organism evidence="2">
    <name type="scientific">Arthrobacter sp. AK-1</name>
    <dbReference type="NCBI Taxonomy" id="415095"/>
    <lineage>
        <taxon>Bacteria</taxon>
        <taxon>Bacillati</taxon>
        <taxon>Actinomycetota</taxon>
        <taxon>Actinomycetes</taxon>
        <taxon>Micrococcales</taxon>
        <taxon>Micrococcaceae</taxon>
        <taxon>Arthrobacter</taxon>
    </lineage>
</organism>
<evidence type="ECO:0000256" key="1">
    <source>
        <dbReference type="SAM" id="MobiDB-lite"/>
    </source>
</evidence>
<dbReference type="PANTHER" id="PTHR36932">
    <property type="entry name" value="CAPSULAR POLYSACCHARIDE BIOSYNTHESIS PROTEIN"/>
    <property type="match status" value="1"/>
</dbReference>
<protein>
    <submittedName>
        <fullName evidence="2">Coenzyme F390 synthetase-like protein</fullName>
    </submittedName>
</protein>
<reference evidence="2" key="1">
    <citation type="submission" date="2007-03" db="EMBL/GenBank/DDBJ databases">
        <authorList>
            <person name="Jerke K.H."/>
            <person name="Nakatsu C.H."/>
            <person name="Konopka A.E."/>
        </authorList>
    </citation>
    <scope>NUCLEOTIDE SEQUENCE</scope>
    <source>
        <strain evidence="2">AK-1</strain>
        <plasmid evidence="2">pSI-1</plasmid>
    </source>
</reference>
<dbReference type="AlphaFoldDB" id="A6YFE7"/>
<reference evidence="2" key="2">
    <citation type="journal article" date="2008" name="Plasmid">
        <title>Comparative analysis of eight Arthrobacter plasmids.</title>
        <authorList>
            <person name="Jerke K."/>
            <person name="Nakatsu C.H."/>
            <person name="Beasley F."/>
            <person name="Konopka A."/>
        </authorList>
    </citation>
    <scope>NUCLEOTIDE SEQUENCE</scope>
    <source>
        <strain evidence="2">AK-1</strain>
        <plasmid evidence="2">pSI-1</plasmid>
    </source>
</reference>
<keyword evidence="2" id="KW-0614">Plasmid</keyword>
<accession>A6YFE7</accession>
<name>A6YFE7_9MICC</name>